<dbReference type="EMBL" id="CP036276">
    <property type="protein sequence ID" value="QDU47659.1"/>
    <property type="molecule type" value="Genomic_DNA"/>
</dbReference>
<sequence length="77" mass="8206">MNWLNGRCCQRLAAFTATGWATLWQAAAARGQDVPPQSGGAAAVTPMSGTDFILPAFVVIFLFGISIFAVCRSSRRV</sequence>
<protein>
    <submittedName>
        <fullName evidence="2">Uncharacterized protein</fullName>
    </submittedName>
</protein>
<reference evidence="2 3" key="1">
    <citation type="submission" date="2019-02" db="EMBL/GenBank/DDBJ databases">
        <title>Deep-cultivation of Planctomycetes and their phenomic and genomic characterization uncovers novel biology.</title>
        <authorList>
            <person name="Wiegand S."/>
            <person name="Jogler M."/>
            <person name="Boedeker C."/>
            <person name="Pinto D."/>
            <person name="Vollmers J."/>
            <person name="Rivas-Marin E."/>
            <person name="Kohn T."/>
            <person name="Peeters S.H."/>
            <person name="Heuer A."/>
            <person name="Rast P."/>
            <person name="Oberbeckmann S."/>
            <person name="Bunk B."/>
            <person name="Jeske O."/>
            <person name="Meyerdierks A."/>
            <person name="Storesund J.E."/>
            <person name="Kallscheuer N."/>
            <person name="Luecker S."/>
            <person name="Lage O.M."/>
            <person name="Pohl T."/>
            <person name="Merkel B.J."/>
            <person name="Hornburger P."/>
            <person name="Mueller R.-W."/>
            <person name="Bruemmer F."/>
            <person name="Labrenz M."/>
            <person name="Spormann A.M."/>
            <person name="Op den Camp H."/>
            <person name="Overmann J."/>
            <person name="Amann R."/>
            <person name="Jetten M.S.M."/>
            <person name="Mascher T."/>
            <person name="Medema M.H."/>
            <person name="Devos D.P."/>
            <person name="Kaster A.-K."/>
            <person name="Ovreas L."/>
            <person name="Rohde M."/>
            <person name="Galperin M.Y."/>
            <person name="Jogler C."/>
        </authorList>
    </citation>
    <scope>NUCLEOTIDE SEQUENCE [LARGE SCALE GENOMIC DNA]</scope>
    <source>
        <strain evidence="2 3">Mal52</strain>
    </source>
</reference>
<evidence type="ECO:0000256" key="1">
    <source>
        <dbReference type="SAM" id="Phobius"/>
    </source>
</evidence>
<gene>
    <name evidence="2" type="ORF">Mal52_61940</name>
</gene>
<evidence type="ECO:0000313" key="3">
    <source>
        <dbReference type="Proteomes" id="UP000319383"/>
    </source>
</evidence>
<dbReference type="Proteomes" id="UP000319383">
    <property type="component" value="Chromosome"/>
</dbReference>
<keyword evidence="1" id="KW-0812">Transmembrane</keyword>
<keyword evidence="1" id="KW-1133">Transmembrane helix</keyword>
<dbReference type="AlphaFoldDB" id="A0A517ZYU7"/>
<name>A0A517ZYU7_9PLAN</name>
<proteinExistence type="predicted"/>
<organism evidence="2 3">
    <name type="scientific">Symmachiella dynata</name>
    <dbReference type="NCBI Taxonomy" id="2527995"/>
    <lineage>
        <taxon>Bacteria</taxon>
        <taxon>Pseudomonadati</taxon>
        <taxon>Planctomycetota</taxon>
        <taxon>Planctomycetia</taxon>
        <taxon>Planctomycetales</taxon>
        <taxon>Planctomycetaceae</taxon>
        <taxon>Symmachiella</taxon>
    </lineage>
</organism>
<accession>A0A517ZYU7</accession>
<keyword evidence="3" id="KW-1185">Reference proteome</keyword>
<evidence type="ECO:0000313" key="2">
    <source>
        <dbReference type="EMBL" id="QDU47659.1"/>
    </source>
</evidence>
<keyword evidence="1" id="KW-0472">Membrane</keyword>
<dbReference type="RefSeq" id="WP_145380447.1">
    <property type="nucleotide sequence ID" value="NZ_CP036276.1"/>
</dbReference>
<feature type="transmembrane region" description="Helical" evidence="1">
    <location>
        <begin position="52"/>
        <end position="71"/>
    </location>
</feature>
<dbReference type="KEGG" id="sdyn:Mal52_61940"/>